<feature type="transmembrane region" description="Helical" evidence="10">
    <location>
        <begin position="223"/>
        <end position="245"/>
    </location>
</feature>
<evidence type="ECO:0000256" key="9">
    <source>
        <dbReference type="SAM" id="MobiDB-lite"/>
    </source>
</evidence>
<feature type="compositionally biased region" description="Gly residues" evidence="9">
    <location>
        <begin position="387"/>
        <end position="400"/>
    </location>
</feature>
<protein>
    <submittedName>
        <fullName evidence="11">RnfABCDGE type electron transport complex subunit D</fullName>
    </submittedName>
</protein>
<keyword evidence="12" id="KW-1185">Reference proteome</keyword>
<dbReference type="Proteomes" id="UP001529340">
    <property type="component" value="Unassembled WGS sequence"/>
</dbReference>
<keyword evidence="8 10" id="KW-0472">Membrane</keyword>
<keyword evidence="7 10" id="KW-1133">Transmembrane helix</keyword>
<evidence type="ECO:0000256" key="8">
    <source>
        <dbReference type="ARBA" id="ARBA00023136"/>
    </source>
</evidence>
<comment type="caution">
    <text evidence="11">The sequence shown here is derived from an EMBL/GenBank/DDBJ whole genome shotgun (WGS) entry which is preliminary data.</text>
</comment>
<feature type="transmembrane region" description="Helical" evidence="10">
    <location>
        <begin position="20"/>
        <end position="41"/>
    </location>
</feature>
<reference evidence="12" key="2">
    <citation type="submission" date="2023-06" db="EMBL/GenBank/DDBJ databases">
        <title>Identification and characterization of horizontal gene transfer across gut microbiota members of farm animals based on homology search.</title>
        <authorList>
            <person name="Zeman M."/>
            <person name="Kubasova T."/>
            <person name="Jahodarova E."/>
            <person name="Nykrynova M."/>
            <person name="Rychlik I."/>
        </authorList>
    </citation>
    <scope>NUCLEOTIDE SEQUENCE [LARGE SCALE GENOMIC DNA]</scope>
    <source>
        <strain evidence="12">ET39</strain>
    </source>
</reference>
<evidence type="ECO:0000313" key="12">
    <source>
        <dbReference type="Proteomes" id="UP001529340"/>
    </source>
</evidence>
<keyword evidence="2" id="KW-0597">Phosphoprotein</keyword>
<feature type="transmembrane region" description="Helical" evidence="10">
    <location>
        <begin position="141"/>
        <end position="167"/>
    </location>
</feature>
<feature type="transmembrane region" description="Helical" evidence="10">
    <location>
        <begin position="85"/>
        <end position="105"/>
    </location>
</feature>
<feature type="region of interest" description="Disordered" evidence="9">
    <location>
        <begin position="367"/>
        <end position="400"/>
    </location>
</feature>
<gene>
    <name evidence="11" type="ORF">QUV96_02425</name>
</gene>
<feature type="transmembrane region" description="Helical" evidence="10">
    <location>
        <begin position="187"/>
        <end position="211"/>
    </location>
</feature>
<evidence type="ECO:0000256" key="10">
    <source>
        <dbReference type="SAM" id="Phobius"/>
    </source>
</evidence>
<dbReference type="PANTHER" id="PTHR30578">
    <property type="entry name" value="ELECTRON TRANSPORT COMPLEX PROTEIN RNFD"/>
    <property type="match status" value="1"/>
</dbReference>
<evidence type="ECO:0000256" key="2">
    <source>
        <dbReference type="ARBA" id="ARBA00022553"/>
    </source>
</evidence>
<evidence type="ECO:0000256" key="5">
    <source>
        <dbReference type="ARBA" id="ARBA00022692"/>
    </source>
</evidence>
<evidence type="ECO:0000313" key="11">
    <source>
        <dbReference type="EMBL" id="MDM8156492.1"/>
    </source>
</evidence>
<evidence type="ECO:0000256" key="1">
    <source>
        <dbReference type="ARBA" id="ARBA00022448"/>
    </source>
</evidence>
<feature type="compositionally biased region" description="Low complexity" evidence="9">
    <location>
        <begin position="368"/>
        <end position="386"/>
    </location>
</feature>
<feature type="transmembrane region" description="Helical" evidence="10">
    <location>
        <begin position="251"/>
        <end position="272"/>
    </location>
</feature>
<keyword evidence="1" id="KW-0813">Transport</keyword>
<reference evidence="11 12" key="1">
    <citation type="submission" date="2023-06" db="EMBL/GenBank/DDBJ databases">
        <title>Identification and characterization of horizontal gene transfer across gut microbiota members of farm animals based on homology search.</title>
        <authorList>
            <person name="Schwarzerova J."/>
            <person name="Nykrynova M."/>
            <person name="Jureckova K."/>
            <person name="Cejkova D."/>
            <person name="Rychlik I."/>
        </authorList>
    </citation>
    <scope>NUCLEOTIDE SEQUENCE [LARGE SCALE GENOMIC DNA]</scope>
    <source>
        <strain evidence="11 12">ET39</strain>
    </source>
</reference>
<dbReference type="InterPro" id="IPR004338">
    <property type="entry name" value="NqrB/RnfD"/>
</dbReference>
<organism evidence="11 12">
    <name type="scientific">Amedibacillus dolichus</name>
    <dbReference type="NCBI Taxonomy" id="31971"/>
    <lineage>
        <taxon>Bacteria</taxon>
        <taxon>Bacillati</taxon>
        <taxon>Bacillota</taxon>
        <taxon>Erysipelotrichia</taxon>
        <taxon>Erysipelotrichales</taxon>
        <taxon>Erysipelotrichaceae</taxon>
        <taxon>Amedibacillus</taxon>
    </lineage>
</organism>
<name>A0ABT7UA47_9FIRM</name>
<keyword evidence="3" id="KW-0285">Flavoprotein</keyword>
<evidence type="ECO:0000256" key="6">
    <source>
        <dbReference type="ARBA" id="ARBA00022967"/>
    </source>
</evidence>
<dbReference type="RefSeq" id="WP_289606963.1">
    <property type="nucleotide sequence ID" value="NZ_JAUDCG010000007.1"/>
</dbReference>
<evidence type="ECO:0000256" key="7">
    <source>
        <dbReference type="ARBA" id="ARBA00022989"/>
    </source>
</evidence>
<evidence type="ECO:0000256" key="4">
    <source>
        <dbReference type="ARBA" id="ARBA00022643"/>
    </source>
</evidence>
<feature type="transmembrane region" description="Helical" evidence="10">
    <location>
        <begin position="47"/>
        <end position="73"/>
    </location>
</feature>
<evidence type="ECO:0000256" key="3">
    <source>
        <dbReference type="ARBA" id="ARBA00022630"/>
    </source>
</evidence>
<keyword evidence="6" id="KW-1278">Translocase</keyword>
<reference evidence="11 12" key="3">
    <citation type="submission" date="2023-06" db="EMBL/GenBank/DDBJ databases">
        <authorList>
            <person name="Zeman M."/>
            <person name="Kubasova T."/>
            <person name="Jahodarova E."/>
            <person name="Nykrynova M."/>
            <person name="Rychlik I."/>
        </authorList>
    </citation>
    <scope>NUCLEOTIDE SEQUENCE [LARGE SCALE GENOMIC DNA]</scope>
    <source>
        <strain evidence="11 12">ET39</strain>
    </source>
</reference>
<proteinExistence type="predicted"/>
<feature type="transmembrane region" description="Helical" evidence="10">
    <location>
        <begin position="341"/>
        <end position="364"/>
    </location>
</feature>
<sequence length="400" mass="42041">MKFTFSVSPNLHQKQSTKRIMLELMLGLAAVYVFALVYYFMEYGSSYALQAVLLLAVALVVALVTESVFALVLKKNVRQYLSGSFGWITAIILTMMCTIDITPYALGVATFFSIFFGKLLFGGFGNNIFNPAAFGRAVIFNAFMGAATNVVTSATPLTVIGTAFSWMPGSESAITAMMDQVGGLTTLFTGWYPGAIGETSALLILIVGVILAVRQVIDWRVPVVYLGTIFVLTAAVALFCGIGSYNGLPGFIWYPLVHLFSGGVVFGAVFMLTDPVTSPTSAQGRVLFSLGAAIITVLIRLKANLPEGCLYSILIMNMMTPLIESAMDGKQLVVRARARKAFAGLAALGLAVILLAASVVTPVLEDPSSSASTHASSEATTTSTGDAGSGSGTQSGGEGA</sequence>
<dbReference type="PANTHER" id="PTHR30578:SF0">
    <property type="entry name" value="ION-TRANSLOCATING OXIDOREDUCTASE COMPLEX SUBUNIT D"/>
    <property type="match status" value="1"/>
</dbReference>
<dbReference type="Pfam" id="PF03116">
    <property type="entry name" value="NQR2_RnfD_RnfE"/>
    <property type="match status" value="1"/>
</dbReference>
<keyword evidence="5 10" id="KW-0812">Transmembrane</keyword>
<accession>A0ABT7UA47</accession>
<dbReference type="EMBL" id="JAUDCG010000007">
    <property type="protein sequence ID" value="MDM8156492.1"/>
    <property type="molecule type" value="Genomic_DNA"/>
</dbReference>
<feature type="transmembrane region" description="Helical" evidence="10">
    <location>
        <begin position="111"/>
        <end position="129"/>
    </location>
</feature>
<keyword evidence="4" id="KW-0288">FMN</keyword>